<evidence type="ECO:0000313" key="9">
    <source>
        <dbReference type="Proteomes" id="UP000265354"/>
    </source>
</evidence>
<feature type="compositionally biased region" description="Low complexity" evidence="5">
    <location>
        <begin position="573"/>
        <end position="600"/>
    </location>
</feature>
<dbReference type="RefSeq" id="WP_245990652.1">
    <property type="nucleotide sequence ID" value="NZ_BGZL01000001.1"/>
</dbReference>
<sequence>MPLITAERRRTLRADVTASLVVFLVALPLCVGVAVASGVPAELGLITGIVGGLVTGLLPGSSLQVSGPAAGLTVLVFTAVSDYGLPALGVIVLGAGLIQVALGALRLGRWFRAISLAVVQGMLAGIGLVLIAGQLYALADAKAPGGGLADLAGLPRLVLATLTSQQALLALAVGVGTARLIAVWPRVSGRAGVVPGALVAVGAATALTALLDLPISRVEVRGLLHAIQPPGLSDAARLADVGLAATVVAFALIASAESLFSANAVDRLHSGRRTDYDKELVAQGAGNTVCGLLGSLPMTAVIVRSSANVRAGARTKLSRVLHGVWLLIFVALLPQALSYVPTAALAGVLIHAGWKLIPVREIRPLWRDHRGEAVVLLVTAAAIVTTNMFEGVLIGLLLAVVKTAWAMSHVHISVSDTGAGAGGGSGGVRVRLTGNATFLRLPRILDTLEALPQRHVELDLSGVRHLDHACMTALQGWADERNAHISQPAAGAGALGGPETAGAAGGTPGHPDTAGAAGSIPGHPDTAGVRNAHISQPAAGAGALGGPETAEAAGSIPGHPDTARVRNAHISQPAAEAGALGGPETAGTAGSAGGPAHSPAAPHPKGPPA</sequence>
<feature type="transmembrane region" description="Helical" evidence="6">
    <location>
        <begin position="235"/>
        <end position="260"/>
    </location>
</feature>
<keyword evidence="3 6" id="KW-1133">Transmembrane helix</keyword>
<feature type="compositionally biased region" description="Low complexity" evidence="5">
    <location>
        <begin position="488"/>
        <end position="502"/>
    </location>
</feature>
<dbReference type="Pfam" id="PF00916">
    <property type="entry name" value="Sulfate_transp"/>
    <property type="match status" value="1"/>
</dbReference>
<name>A0A388SQY6_9ACTN</name>
<dbReference type="AlphaFoldDB" id="A0A388SQY6"/>
<evidence type="ECO:0000256" key="1">
    <source>
        <dbReference type="ARBA" id="ARBA00004141"/>
    </source>
</evidence>
<evidence type="ECO:0000259" key="7">
    <source>
        <dbReference type="Pfam" id="PF00916"/>
    </source>
</evidence>
<evidence type="ECO:0000256" key="4">
    <source>
        <dbReference type="ARBA" id="ARBA00023136"/>
    </source>
</evidence>
<comment type="caution">
    <text evidence="8">The sequence shown here is derived from an EMBL/GenBank/DDBJ whole genome shotgun (WGS) entry which is preliminary data.</text>
</comment>
<dbReference type="GO" id="GO:0055085">
    <property type="term" value="P:transmembrane transport"/>
    <property type="evidence" value="ECO:0007669"/>
    <property type="project" value="InterPro"/>
</dbReference>
<evidence type="ECO:0000256" key="5">
    <source>
        <dbReference type="SAM" id="MobiDB-lite"/>
    </source>
</evidence>
<feature type="transmembrane region" description="Helical" evidence="6">
    <location>
        <begin position="280"/>
        <end position="303"/>
    </location>
</feature>
<feature type="transmembrane region" description="Helical" evidence="6">
    <location>
        <begin position="16"/>
        <end position="36"/>
    </location>
</feature>
<feature type="transmembrane region" description="Helical" evidence="6">
    <location>
        <begin position="117"/>
        <end position="137"/>
    </location>
</feature>
<feature type="compositionally biased region" description="Low complexity" evidence="5">
    <location>
        <begin position="537"/>
        <end position="554"/>
    </location>
</feature>
<evidence type="ECO:0000256" key="3">
    <source>
        <dbReference type="ARBA" id="ARBA00022989"/>
    </source>
</evidence>
<feature type="region of interest" description="Disordered" evidence="5">
    <location>
        <begin position="488"/>
        <end position="609"/>
    </location>
</feature>
<evidence type="ECO:0000313" key="8">
    <source>
        <dbReference type="EMBL" id="GBP98978.1"/>
    </source>
</evidence>
<dbReference type="EMBL" id="BGZL01000001">
    <property type="protein sequence ID" value="GBP98978.1"/>
    <property type="molecule type" value="Genomic_DNA"/>
</dbReference>
<accession>A0A388SQY6</accession>
<feature type="domain" description="SLC26A/SulP transporter" evidence="7">
    <location>
        <begin position="12"/>
        <end position="379"/>
    </location>
</feature>
<proteinExistence type="predicted"/>
<feature type="transmembrane region" description="Helical" evidence="6">
    <location>
        <begin position="373"/>
        <end position="401"/>
    </location>
</feature>
<dbReference type="GO" id="GO:0016020">
    <property type="term" value="C:membrane"/>
    <property type="evidence" value="ECO:0007669"/>
    <property type="project" value="UniProtKB-SubCell"/>
</dbReference>
<dbReference type="PANTHER" id="PTHR11814">
    <property type="entry name" value="SULFATE TRANSPORTER"/>
    <property type="match status" value="1"/>
</dbReference>
<feature type="transmembrane region" description="Helical" evidence="6">
    <location>
        <begin position="157"/>
        <end position="181"/>
    </location>
</feature>
<keyword evidence="2 6" id="KW-0812">Transmembrane</keyword>
<dbReference type="InterPro" id="IPR001902">
    <property type="entry name" value="SLC26A/SulP_fam"/>
</dbReference>
<dbReference type="InterPro" id="IPR011547">
    <property type="entry name" value="SLC26A/SulP_dom"/>
</dbReference>
<feature type="transmembrane region" description="Helical" evidence="6">
    <location>
        <begin position="323"/>
        <end position="352"/>
    </location>
</feature>
<comment type="subcellular location">
    <subcellularLocation>
        <location evidence="1">Membrane</location>
        <topology evidence="1">Multi-pass membrane protein</topology>
    </subcellularLocation>
</comment>
<feature type="compositionally biased region" description="Low complexity" evidence="5">
    <location>
        <begin position="509"/>
        <end position="518"/>
    </location>
</feature>
<feature type="transmembrane region" description="Helical" evidence="6">
    <location>
        <begin position="193"/>
        <end position="215"/>
    </location>
</feature>
<organism evidence="8 9">
    <name type="scientific">Streptomyces spongiicola</name>
    <dbReference type="NCBI Taxonomy" id="1690221"/>
    <lineage>
        <taxon>Bacteria</taxon>
        <taxon>Bacillati</taxon>
        <taxon>Actinomycetota</taxon>
        <taxon>Actinomycetes</taxon>
        <taxon>Kitasatosporales</taxon>
        <taxon>Streptomycetaceae</taxon>
        <taxon>Streptomyces</taxon>
    </lineage>
</organism>
<reference evidence="8 9" key="1">
    <citation type="submission" date="2018-07" db="EMBL/GenBank/DDBJ databases">
        <title>Whole Genome Shotgun Sequence of Streptomyces spongiicola strain 531S.</title>
        <authorList>
            <person name="Dohra H."/>
            <person name="Kodani S."/>
        </authorList>
    </citation>
    <scope>NUCLEOTIDE SEQUENCE [LARGE SCALE GENOMIC DNA]</scope>
    <source>
        <strain evidence="8 9">531S</strain>
    </source>
</reference>
<evidence type="ECO:0000256" key="2">
    <source>
        <dbReference type="ARBA" id="ARBA00022692"/>
    </source>
</evidence>
<feature type="transmembrane region" description="Helical" evidence="6">
    <location>
        <begin position="83"/>
        <end position="105"/>
    </location>
</feature>
<protein>
    <submittedName>
        <fullName evidence="8">Transmembrane sulfate transport protein</fullName>
    </submittedName>
</protein>
<dbReference type="Proteomes" id="UP000265354">
    <property type="component" value="Unassembled WGS sequence"/>
</dbReference>
<evidence type="ECO:0000256" key="6">
    <source>
        <dbReference type="SAM" id="Phobius"/>
    </source>
</evidence>
<gene>
    <name evidence="8" type="ORF">SSP531S_03720</name>
</gene>
<keyword evidence="4 6" id="KW-0472">Membrane</keyword>